<dbReference type="GO" id="GO:0097361">
    <property type="term" value="C:cytosolic [4Fe-4S] assembly targeting complex"/>
    <property type="evidence" value="ECO:0000318"/>
    <property type="project" value="GO_Central"/>
</dbReference>
<evidence type="ECO:0000256" key="5">
    <source>
        <dbReference type="RuleBase" id="RU367072"/>
    </source>
</evidence>
<gene>
    <name evidence="9 10" type="primary">LOC104592051</name>
</gene>
<dbReference type="PANTHER" id="PTHR12891">
    <property type="entry name" value="DNA REPAIR/TRANSCRIPTION PROTEIN MET18/MMS19"/>
    <property type="match status" value="1"/>
</dbReference>
<dbReference type="RefSeq" id="XP_010249497.1">
    <property type="nucleotide sequence ID" value="XM_010251195.2"/>
</dbReference>
<dbReference type="Gene3D" id="1.25.10.10">
    <property type="entry name" value="Leucine-rich Repeat Variant"/>
    <property type="match status" value="1"/>
</dbReference>
<dbReference type="GO" id="GO:0006281">
    <property type="term" value="P:DNA repair"/>
    <property type="evidence" value="ECO:0007669"/>
    <property type="project" value="UniProtKB-UniRule"/>
</dbReference>
<dbReference type="RefSeq" id="XP_010249498.1">
    <property type="nucleotide sequence ID" value="XM_010251196.2"/>
</dbReference>
<name>A0A1U7ZLY0_NELNU</name>
<dbReference type="STRING" id="4432.A0A1U7ZLY0"/>
<dbReference type="AlphaFoldDB" id="A0A1U7ZLY0"/>
<dbReference type="Pfam" id="PF14500">
    <property type="entry name" value="MMS19_N"/>
    <property type="match status" value="1"/>
</dbReference>
<evidence type="ECO:0000259" key="7">
    <source>
        <dbReference type="Pfam" id="PF14500"/>
    </source>
</evidence>
<dbReference type="KEGG" id="nnu:104592051"/>
<evidence type="ECO:0000256" key="2">
    <source>
        <dbReference type="ARBA" id="ARBA00009340"/>
    </source>
</evidence>
<dbReference type="InterPro" id="IPR016024">
    <property type="entry name" value="ARM-type_fold"/>
</dbReference>
<evidence type="ECO:0000256" key="3">
    <source>
        <dbReference type="ARBA" id="ARBA00022737"/>
    </source>
</evidence>
<keyword evidence="5" id="KW-0234">DNA repair</keyword>
<proteinExistence type="inferred from homology"/>
<dbReference type="GO" id="GO:0051604">
    <property type="term" value="P:protein maturation"/>
    <property type="evidence" value="ECO:0000318"/>
    <property type="project" value="GO_Central"/>
</dbReference>
<evidence type="ECO:0000256" key="1">
    <source>
        <dbReference type="ARBA" id="ARBA00004123"/>
    </source>
</evidence>
<comment type="subcellular location">
    <subcellularLocation>
        <location evidence="1 5">Nucleus</location>
    </subcellularLocation>
</comment>
<dbReference type="GeneID" id="104592051"/>
<dbReference type="GO" id="GO:0016226">
    <property type="term" value="P:iron-sulfur cluster assembly"/>
    <property type="evidence" value="ECO:0007669"/>
    <property type="project" value="UniProtKB-UniRule"/>
</dbReference>
<feature type="domain" description="MMS19 N-terminal" evidence="7">
    <location>
        <begin position="46"/>
        <end position="314"/>
    </location>
</feature>
<keyword evidence="4 5" id="KW-0539">Nucleus</keyword>
<evidence type="ECO:0000256" key="4">
    <source>
        <dbReference type="ARBA" id="ARBA00023242"/>
    </source>
</evidence>
<comment type="function">
    <text evidence="5">Key component of the cytosolic iron-sulfur protein assembly (CIA) complex, a multiprotein complex that mediates the incorporation of iron-sulfur cluster into apoproteins specifically involved in DNA metabolism and genomic integrity. In the CIA complex, MMS19 acts as an adapter between early-acting CIA components and a subset of cellular target iron-sulfur proteins.</text>
</comment>
<dbReference type="Proteomes" id="UP000189703">
    <property type="component" value="Unplaced"/>
</dbReference>
<evidence type="ECO:0000313" key="10">
    <source>
        <dbReference type="RefSeq" id="XP_010249498.1"/>
    </source>
</evidence>
<accession>A0A1U7ZLY0</accession>
<dbReference type="InterPro" id="IPR011989">
    <property type="entry name" value="ARM-like"/>
</dbReference>
<evidence type="ECO:0000313" key="8">
    <source>
        <dbReference type="Proteomes" id="UP000189703"/>
    </source>
</evidence>
<dbReference type="eggNOG" id="KOG1967">
    <property type="taxonomic scope" value="Eukaryota"/>
</dbReference>
<comment type="similarity">
    <text evidence="2 5">Belongs to the MET18/MMS19 family.</text>
</comment>
<keyword evidence="8" id="KW-1185">Reference proteome</keyword>
<dbReference type="Pfam" id="PF12460">
    <property type="entry name" value="MMS19_C"/>
    <property type="match status" value="1"/>
</dbReference>
<dbReference type="InterPro" id="IPR029240">
    <property type="entry name" value="MMS19_N"/>
</dbReference>
<dbReference type="SUPFAM" id="SSF48371">
    <property type="entry name" value="ARM repeat"/>
    <property type="match status" value="2"/>
</dbReference>
<dbReference type="InterPro" id="IPR039920">
    <property type="entry name" value="MMS19"/>
</dbReference>
<protein>
    <recommendedName>
        <fullName evidence="5">MMS19 nucleotide excision repair protein</fullName>
    </recommendedName>
</protein>
<dbReference type="PANTHER" id="PTHR12891:SF0">
    <property type="entry name" value="MMS19 NUCLEOTIDE EXCISION REPAIR PROTEIN HOMOLOG"/>
    <property type="match status" value="1"/>
</dbReference>
<evidence type="ECO:0000313" key="9">
    <source>
        <dbReference type="RefSeq" id="XP_010249497.1"/>
    </source>
</evidence>
<dbReference type="OMA" id="FSFMPEF"/>
<dbReference type="OrthoDB" id="342900at2759"/>
<evidence type="ECO:0000259" key="6">
    <source>
        <dbReference type="Pfam" id="PF12460"/>
    </source>
</evidence>
<sequence length="1160" mass="128539">MAKSSSWVPHIEAFVDSSRSSSQQNESLEALASLLRNDVLTIELLVREMEMYLTTTDNVIRSRGILLLGELLARLMVKPLENVTVHSLIGFFTDRLADWQALRGALIGCLALLRRKSSVGMVSGSDARLVGQSYLQNLQVQSLAQHDRMLCFELLECLLDRYSDAVAALGDDLVYGICEAIDGEKDPRCLMLTFHLVEVLAWLFPEPSGPLASFAGDIFEILGCYFPIHFTHQQGDDFDIKRDDLSRALMLAFSSSPLFEPFAIPLLLEKLSSSLPLAKVDSFRYLSHCVLKYGVDRMGKHAKAIWSSLKDAIFTFSLQGNIFSLASDLPDTMGFEENDITKEALICLEKVILQNDGIFLSLIVDDEDVEMILRSVTISNSYNSLSVESKQKLLAFGRIIVVSAKISSSSCDRIFHFLFPRLMDILGLSSSSLSLECIPYGSPVSFGQLNFGAIYLCTELLAACRDLIVGSEDIAPQSVLMQVSWCCLLQRFSGPLTTFLSSSLVTSMKQENCDANIYSGVKGLRTLATFPGWFLPISKSIFENILTVFMSILTAGCEETLLWKLSLKALVQIGTFTEKFHDSERATSYMNIVVGKIVSSISLDDSSMPYSLKLDAIAEIGGSGMHFMLKVIQGLEEAISANFFEASSKGNLKSVEVLIPLLECFSKKVLPWFHKTSLFEDIVFHFVINIWNQMEANTTFNIGIKANELLDVTMMVMRQAVADCSEKNQGLIVQKAYNILSSSASFSLKEPMPLSIPLKTEGLQLTQNLQDFSCRDEWLISLFASVIMALRPQTCLPDVRVVLELFMSVVLKGHVPAAQALGSIINKLPATIDSVEVSRACTLEEAMVIISKMNLWSVNGNSSFRKCNVICKSVENLTDLDISANNNAMVQTNVLVGLAWIGKGLLMRGHEKVKDITMTLLRCLLSTINTELLPIQHGLSGNDSGQDMHPLVMKSAADAFHILMSDSEICLNKRFHATVRPLYKQHFFSIMMPILLSSITGSDSSITRSFLYRAFGHVISNTPLVAVITECKKLIPVLLDSLAVSSVDILDKDLTYSLLLVISGIIMDENGREAVTENAHIIINCLVGLLSYPHMMLVRETAIQCLVAMSGLPHVRIYPMRTQVLRAISKALDDPKRVVRQEAVRCRQAWASMASRSLYF</sequence>
<keyword evidence="5" id="KW-0227">DNA damage</keyword>
<dbReference type="InterPro" id="IPR024687">
    <property type="entry name" value="MMS19_C"/>
</dbReference>
<keyword evidence="3" id="KW-0677">Repeat</keyword>
<dbReference type="GO" id="GO:0005634">
    <property type="term" value="C:nucleus"/>
    <property type="evidence" value="ECO:0007669"/>
    <property type="project" value="UniProtKB-SubCell"/>
</dbReference>
<reference evidence="9 10" key="1">
    <citation type="submission" date="2025-04" db="UniProtKB">
        <authorList>
            <consortium name="RefSeq"/>
        </authorList>
    </citation>
    <scope>IDENTIFICATION</scope>
</reference>
<feature type="domain" description="MMS19 C-terminal" evidence="6">
    <location>
        <begin position="657"/>
        <end position="1109"/>
    </location>
</feature>
<organism evidence="8 9">
    <name type="scientific">Nelumbo nucifera</name>
    <name type="common">Sacred lotus</name>
    <dbReference type="NCBI Taxonomy" id="4432"/>
    <lineage>
        <taxon>Eukaryota</taxon>
        <taxon>Viridiplantae</taxon>
        <taxon>Streptophyta</taxon>
        <taxon>Embryophyta</taxon>
        <taxon>Tracheophyta</taxon>
        <taxon>Spermatophyta</taxon>
        <taxon>Magnoliopsida</taxon>
        <taxon>Proteales</taxon>
        <taxon>Nelumbonaceae</taxon>
        <taxon>Nelumbo</taxon>
    </lineage>
</organism>